<protein>
    <submittedName>
        <fullName evidence="2">DNA-directed DNA polymerase</fullName>
    </submittedName>
</protein>
<feature type="domain" description="DUF4113" evidence="1">
    <location>
        <begin position="1"/>
        <end position="47"/>
    </location>
</feature>
<name>A0AAI9IIU8_9BURK</name>
<proteinExistence type="predicted"/>
<sequence>MQALDAINQRFGKDTQRLASGLGQHRWTARFDMVSQRYTTNWNELPLAR</sequence>
<dbReference type="InterPro" id="IPR025188">
    <property type="entry name" value="DUF4113"/>
</dbReference>
<dbReference type="Pfam" id="PF13438">
    <property type="entry name" value="DUF4113"/>
    <property type="match status" value="1"/>
</dbReference>
<evidence type="ECO:0000259" key="1">
    <source>
        <dbReference type="Pfam" id="PF13438"/>
    </source>
</evidence>
<evidence type="ECO:0000313" key="3">
    <source>
        <dbReference type="Proteomes" id="UP000006772"/>
    </source>
</evidence>
<accession>A0AAI9IIU8</accession>
<organism evidence="2 3">
    <name type="scientific">Herbaspirillum frisingense GSF30</name>
    <dbReference type="NCBI Taxonomy" id="864073"/>
    <lineage>
        <taxon>Bacteria</taxon>
        <taxon>Pseudomonadati</taxon>
        <taxon>Pseudomonadota</taxon>
        <taxon>Betaproteobacteria</taxon>
        <taxon>Burkholderiales</taxon>
        <taxon>Oxalobacteraceae</taxon>
        <taxon>Herbaspirillum</taxon>
    </lineage>
</organism>
<comment type="caution">
    <text evidence="2">The sequence shown here is derived from an EMBL/GenBank/DDBJ whole genome shotgun (WGS) entry which is preliminary data.</text>
</comment>
<dbReference type="EMBL" id="AEEC02000001">
    <property type="protein sequence ID" value="EOA06794.1"/>
    <property type="molecule type" value="Genomic_DNA"/>
</dbReference>
<dbReference type="AlphaFoldDB" id="A0AAI9IIU8"/>
<keyword evidence="2" id="KW-0808">Transferase</keyword>
<dbReference type="Proteomes" id="UP000006772">
    <property type="component" value="Unassembled WGS sequence"/>
</dbReference>
<gene>
    <name evidence="2" type="ORF">HFRIS_000735</name>
</gene>
<reference evidence="2 3" key="1">
    <citation type="journal article" date="2013" name="Front. Microbiol.">
        <title>The genome of the endophytic bacterium H. frisingense GSF30(T) identifies diverse strategies in the Herbaspirillum genus to interact with plants.</title>
        <authorList>
            <person name="Straub D."/>
            <person name="Rothballer M."/>
            <person name="Hartmann A."/>
            <person name="Ludewig U."/>
        </authorList>
    </citation>
    <scope>NUCLEOTIDE SEQUENCE [LARGE SCALE GENOMIC DNA]</scope>
    <source>
        <strain evidence="2 3">GSF30</strain>
    </source>
</reference>
<keyword evidence="2" id="KW-0548">Nucleotidyltransferase</keyword>
<evidence type="ECO:0000313" key="2">
    <source>
        <dbReference type="EMBL" id="EOA06794.1"/>
    </source>
</evidence>
<dbReference type="GO" id="GO:0003887">
    <property type="term" value="F:DNA-directed DNA polymerase activity"/>
    <property type="evidence" value="ECO:0007669"/>
    <property type="project" value="UniProtKB-KW"/>
</dbReference>
<keyword evidence="2" id="KW-0239">DNA-directed DNA polymerase</keyword>